<protein>
    <submittedName>
        <fullName evidence="3">Hydrolase</fullName>
    </submittedName>
</protein>
<proteinExistence type="predicted"/>
<dbReference type="InterPro" id="IPR025154">
    <property type="entry name" value="Put_metallopeptidase_dom"/>
</dbReference>
<gene>
    <name evidence="3" type="ORF">KGMB01110_23580</name>
</gene>
<sequence length="437" mass="51753">MQTVEEQLYEIGTKVLQQAHSQLYLSMRYLEGAFSAFSYEMRQETDPFGTDGAVIYFHPSHLGGLYQQDRILVNRGYLHLVLHCLFRHLWTRGDRDQRVWNLSCDIAVESMIDQMEHPCVKRARSVRKRETYHELEKTGKVESAQNIYYTLMKWKLSEETLQKLEEEFRVDDHVWWERPDQKKRQEMNQNWQDQAEKAETDLQTFSKEASDQAGNLEELLTIENNPRHSYREFLKKFSVLAEEPGIDPDTFDYGFYSYGLRMYGNMPLIEPQETREVKRMREFVIAIDTSMSCSGKLVQRFLEETYTILSEAQNFYGKVQFRILQCDESIQDEAVITTGEELKNYMEHLELKGGGGTDFRPVFERVEELVRDHVFENLRGMLYFTDGYGVYPKKMPPFETAFIFLEEDYQDREVPPWAIRLVLREEELLPLERGNTE</sequence>
<organism evidence="3 4">
    <name type="scientific">Mediterraneibacter butyricigenes</name>
    <dbReference type="NCBI Taxonomy" id="2316025"/>
    <lineage>
        <taxon>Bacteria</taxon>
        <taxon>Bacillati</taxon>
        <taxon>Bacillota</taxon>
        <taxon>Clostridia</taxon>
        <taxon>Lachnospirales</taxon>
        <taxon>Lachnospiraceae</taxon>
        <taxon>Mediterraneibacter</taxon>
    </lineage>
</organism>
<evidence type="ECO:0000259" key="2">
    <source>
        <dbReference type="Pfam" id="PF13203"/>
    </source>
</evidence>
<name>A0A391PLN4_9FIRM</name>
<dbReference type="CDD" id="cd00198">
    <property type="entry name" value="vWFA"/>
    <property type="match status" value="1"/>
</dbReference>
<dbReference type="GO" id="GO:0016787">
    <property type="term" value="F:hydrolase activity"/>
    <property type="evidence" value="ECO:0007669"/>
    <property type="project" value="UniProtKB-KW"/>
</dbReference>
<evidence type="ECO:0000313" key="3">
    <source>
        <dbReference type="EMBL" id="GCA67922.1"/>
    </source>
</evidence>
<feature type="domain" description="Putative metallopeptidase" evidence="2">
    <location>
        <begin position="16"/>
        <end position="177"/>
    </location>
</feature>
<dbReference type="PANTHER" id="PTHR38730:SF1">
    <property type="entry name" value="SLL7028 PROTEIN"/>
    <property type="match status" value="1"/>
</dbReference>
<evidence type="ECO:0000313" key="4">
    <source>
        <dbReference type="Proteomes" id="UP000265643"/>
    </source>
</evidence>
<dbReference type="PANTHER" id="PTHR38730">
    <property type="entry name" value="SLL7028 PROTEIN"/>
    <property type="match status" value="1"/>
</dbReference>
<dbReference type="InterPro" id="IPR018698">
    <property type="entry name" value="VWA-like_dom"/>
</dbReference>
<dbReference type="Pfam" id="PF09967">
    <property type="entry name" value="DUF2201"/>
    <property type="match status" value="1"/>
</dbReference>
<dbReference type="Pfam" id="PF13203">
    <property type="entry name" value="DUF2201_N"/>
    <property type="match status" value="1"/>
</dbReference>
<dbReference type="InterPro" id="IPR036465">
    <property type="entry name" value="vWFA_dom_sf"/>
</dbReference>
<accession>A0A391PLN4</accession>
<dbReference type="SUPFAM" id="SSF53300">
    <property type="entry name" value="vWA-like"/>
    <property type="match status" value="1"/>
</dbReference>
<dbReference type="AlphaFoldDB" id="A0A391PLN4"/>
<dbReference type="Proteomes" id="UP000265643">
    <property type="component" value="Unassembled WGS sequence"/>
</dbReference>
<evidence type="ECO:0000259" key="1">
    <source>
        <dbReference type="Pfam" id="PF09967"/>
    </source>
</evidence>
<keyword evidence="3" id="KW-0378">Hydrolase</keyword>
<reference evidence="4" key="1">
    <citation type="submission" date="2018-09" db="EMBL/GenBank/DDBJ databases">
        <title>Draft Genome Sequence of Mediterraneibacter sp. KCTC 15684.</title>
        <authorList>
            <person name="Kim J.S."/>
            <person name="Han K.I."/>
            <person name="Suh M.K."/>
            <person name="Lee K.C."/>
            <person name="Eom M.K."/>
            <person name="Lee J.H."/>
            <person name="Park S.H."/>
            <person name="Kang S.W."/>
            <person name="Park J.E."/>
            <person name="Oh B.S."/>
            <person name="Yu S.Y."/>
            <person name="Choi S.H."/>
            <person name="Lee D.H."/>
            <person name="Yoon H."/>
            <person name="Kim B."/>
            <person name="Yang S.J."/>
            <person name="Lee J.S."/>
        </authorList>
    </citation>
    <scope>NUCLEOTIDE SEQUENCE [LARGE SCALE GENOMIC DNA]</scope>
    <source>
        <strain evidence="4">KCTC 15684</strain>
    </source>
</reference>
<keyword evidence="4" id="KW-1185">Reference proteome</keyword>
<comment type="caution">
    <text evidence="3">The sequence shown here is derived from an EMBL/GenBank/DDBJ whole genome shotgun (WGS) entry which is preliminary data.</text>
</comment>
<dbReference type="EMBL" id="BHGK01000001">
    <property type="protein sequence ID" value="GCA67922.1"/>
    <property type="molecule type" value="Genomic_DNA"/>
</dbReference>
<feature type="domain" description="VWA-like" evidence="1">
    <location>
        <begin position="284"/>
        <end position="423"/>
    </location>
</feature>